<dbReference type="SUPFAM" id="SSF46785">
    <property type="entry name" value="Winged helix' DNA-binding domain"/>
    <property type="match status" value="1"/>
</dbReference>
<dbReference type="Gene3D" id="1.10.10.10">
    <property type="entry name" value="Winged helix-like DNA-binding domain superfamily/Winged helix DNA-binding domain"/>
    <property type="match status" value="1"/>
</dbReference>
<feature type="transmembrane region" description="Helical" evidence="16">
    <location>
        <begin position="23"/>
        <end position="42"/>
    </location>
</feature>
<evidence type="ECO:0000256" key="12">
    <source>
        <dbReference type="ARBA" id="ARBA00023136"/>
    </source>
</evidence>
<evidence type="ECO:0000256" key="11">
    <source>
        <dbReference type="ARBA" id="ARBA00023125"/>
    </source>
</evidence>
<comment type="similarity">
    <text evidence="2">Belongs to the FtsK/SpoIIIE/SftA family.</text>
</comment>
<evidence type="ECO:0000256" key="3">
    <source>
        <dbReference type="ARBA" id="ARBA00020887"/>
    </source>
</evidence>
<keyword evidence="12 16" id="KW-0472">Membrane</keyword>
<accession>A0ABS0BY59</accession>
<organism evidence="18 19">
    <name type="scientific">Thiomicrorhabdus heinhorstiae</name>
    <dbReference type="NCBI Taxonomy" id="2748010"/>
    <lineage>
        <taxon>Bacteria</taxon>
        <taxon>Pseudomonadati</taxon>
        <taxon>Pseudomonadota</taxon>
        <taxon>Gammaproteobacteria</taxon>
        <taxon>Thiotrichales</taxon>
        <taxon>Piscirickettsiaceae</taxon>
        <taxon>Thiomicrorhabdus</taxon>
    </lineage>
</organism>
<evidence type="ECO:0000256" key="13">
    <source>
        <dbReference type="ARBA" id="ARBA00023306"/>
    </source>
</evidence>
<evidence type="ECO:0000313" key="18">
    <source>
        <dbReference type="EMBL" id="MBF6058344.1"/>
    </source>
</evidence>
<dbReference type="InterPro" id="IPR002543">
    <property type="entry name" value="FtsK_dom"/>
</dbReference>
<evidence type="ECO:0000256" key="15">
    <source>
        <dbReference type="SAM" id="MobiDB-lite"/>
    </source>
</evidence>
<evidence type="ECO:0000256" key="14">
    <source>
        <dbReference type="PROSITE-ProRule" id="PRU00289"/>
    </source>
</evidence>
<evidence type="ECO:0000313" key="19">
    <source>
        <dbReference type="Proteomes" id="UP001193680"/>
    </source>
</evidence>
<feature type="compositionally biased region" description="Basic and acidic residues" evidence="15">
    <location>
        <begin position="333"/>
        <end position="342"/>
    </location>
</feature>
<dbReference type="Pfam" id="PF17854">
    <property type="entry name" value="FtsK_alpha"/>
    <property type="match status" value="1"/>
</dbReference>
<dbReference type="InterPro" id="IPR025199">
    <property type="entry name" value="FtsK_4TM"/>
</dbReference>
<feature type="domain" description="FtsK" evidence="17">
    <location>
        <begin position="494"/>
        <end position="711"/>
    </location>
</feature>
<evidence type="ECO:0000256" key="2">
    <source>
        <dbReference type="ARBA" id="ARBA00006474"/>
    </source>
</evidence>
<keyword evidence="9 14" id="KW-0067">ATP-binding</keyword>
<feature type="transmembrane region" description="Helical" evidence="16">
    <location>
        <begin position="106"/>
        <end position="131"/>
    </location>
</feature>
<evidence type="ECO:0000256" key="16">
    <source>
        <dbReference type="SAM" id="Phobius"/>
    </source>
</evidence>
<evidence type="ECO:0000259" key="17">
    <source>
        <dbReference type="PROSITE" id="PS50901"/>
    </source>
</evidence>
<dbReference type="InterPro" id="IPR050206">
    <property type="entry name" value="FtsK/SpoIIIE/SftA"/>
</dbReference>
<feature type="transmembrane region" description="Helical" evidence="16">
    <location>
        <begin position="162"/>
        <end position="188"/>
    </location>
</feature>
<dbReference type="Pfam" id="PF01580">
    <property type="entry name" value="FtsK_SpoIIIE"/>
    <property type="match status" value="1"/>
</dbReference>
<evidence type="ECO:0000256" key="9">
    <source>
        <dbReference type="ARBA" id="ARBA00022840"/>
    </source>
</evidence>
<reference evidence="18 19" key="1">
    <citation type="submission" date="2020-11" db="EMBL/GenBank/DDBJ databases">
        <title>Sulfur oxidizing isolate from Hospital Hole Sinkhole.</title>
        <authorList>
            <person name="Scott K.M."/>
        </authorList>
    </citation>
    <scope>NUCLEOTIDE SEQUENCE [LARGE SCALE GENOMIC DNA]</scope>
    <source>
        <strain evidence="18 19">HH1</strain>
    </source>
</reference>
<dbReference type="InterPro" id="IPR041027">
    <property type="entry name" value="FtsK_alpha"/>
</dbReference>
<keyword evidence="13" id="KW-0131">Cell cycle</keyword>
<keyword evidence="6 16" id="KW-0812">Transmembrane</keyword>
<name>A0ABS0BY59_9GAMM</name>
<dbReference type="EMBL" id="JACBGI020000016">
    <property type="protein sequence ID" value="MBF6058344.1"/>
    <property type="molecule type" value="Genomic_DNA"/>
</dbReference>
<feature type="transmembrane region" description="Helical" evidence="16">
    <location>
        <begin position="67"/>
        <end position="94"/>
    </location>
</feature>
<evidence type="ECO:0000256" key="7">
    <source>
        <dbReference type="ARBA" id="ARBA00022741"/>
    </source>
</evidence>
<dbReference type="InterPro" id="IPR018541">
    <property type="entry name" value="Ftsk_gamma"/>
</dbReference>
<dbReference type="RefSeq" id="WP_185978489.1">
    <property type="nucleotide sequence ID" value="NZ_JACBGI020000016.1"/>
</dbReference>
<dbReference type="Pfam" id="PF13491">
    <property type="entry name" value="FtsK_4TM"/>
    <property type="match status" value="1"/>
</dbReference>
<gene>
    <name evidence="18" type="ORF">H8792_008325</name>
</gene>
<dbReference type="Pfam" id="PF09397">
    <property type="entry name" value="FtsK_gamma"/>
    <property type="match status" value="1"/>
</dbReference>
<evidence type="ECO:0000256" key="6">
    <source>
        <dbReference type="ARBA" id="ARBA00022692"/>
    </source>
</evidence>
<feature type="region of interest" description="Disordered" evidence="15">
    <location>
        <begin position="330"/>
        <end position="350"/>
    </location>
</feature>
<keyword evidence="5" id="KW-0132">Cell division</keyword>
<dbReference type="Gene3D" id="3.30.980.40">
    <property type="match status" value="1"/>
</dbReference>
<evidence type="ECO:0000256" key="10">
    <source>
        <dbReference type="ARBA" id="ARBA00022989"/>
    </source>
</evidence>
<dbReference type="PROSITE" id="PS50901">
    <property type="entry name" value="FTSK"/>
    <property type="match status" value="1"/>
</dbReference>
<dbReference type="InterPro" id="IPR036390">
    <property type="entry name" value="WH_DNA-bd_sf"/>
</dbReference>
<feature type="binding site" evidence="14">
    <location>
        <begin position="511"/>
        <end position="518"/>
    </location>
    <ligand>
        <name>ATP</name>
        <dbReference type="ChEBI" id="CHEBI:30616"/>
    </ligand>
</feature>
<proteinExistence type="inferred from homology"/>
<dbReference type="CDD" id="cd01127">
    <property type="entry name" value="TrwB_TraG_TraD_VirD4"/>
    <property type="match status" value="1"/>
</dbReference>
<dbReference type="Proteomes" id="UP001193680">
    <property type="component" value="Unassembled WGS sequence"/>
</dbReference>
<evidence type="ECO:0000256" key="8">
    <source>
        <dbReference type="ARBA" id="ARBA00022829"/>
    </source>
</evidence>
<keyword evidence="19" id="KW-1185">Reference proteome</keyword>
<sequence length="853" mass="92930">MDTVKQPQTASSLHRFAWILKDGVVLSCIGLAFFLFIVLFSYHPQDPGFDTAGSVHSVANYGGKTGAWIASMILYIFGVFGFLIPFGILLAGWVTLKIRNGNELDYIRFVMSLFGLLVLLSAGAGLANLYMNPDTLLGNLPYSAGGVWGYELSRWLVSSVDLLGTTLILLVLFALAVSMLSSCSWLTIVESTGRITWQVIDWGQARYQSFLNGAPELNNKVNNLKARVQVISAKLKFSRKRVKEESSQEENLRVNKDKGFALDDDLSQSLQVADKHFDFSDQQLNDLGQEKAPKIVSDEKVEIAASPSLSDDVEQIEIAPVTQSLKFDEEEEAKPHASEVKVGKKSVPQTANVKPRIPQLPSIELLDPPPSQAEGFSEEQLKGLSALLEQSLKEFGVTVTVESVQPGPVVTRFEVLPAPGVKVSQINNLAKDLARVLSVKSVRVVDIIPGKAVVGIEIPNETREIVSFREVLSSHEFQAAKSPLSIALGKDISGKPVVADIAKMPHLLVAGTTGAGKSVGVNSMILSLLYKSTPDEVRLIMVDPKMLELSIYEDIPHLLTPVVTDMSDAANALRWCVFEMDRRYQLMAKMGVRNIAGFNMKVQAAIDKGEPIIDPLYQQAASYGHEFAEAPPTLTTLPYIVVVVDEFADMIMVVGKEVEQLIARIAQKARAAGIHLILATQRPSVNVITGLIKANIPTRISFMVNTKIDSRTILDQGGAEQLLGMGDMLFLPPGSGSPRRVHGAFMTDDEVHRVAEFVKSQGEPQYLQSITQSVSEQSGEGAGGSNDAEQDPLYDEIVQFVIEGRRVSTSFIQRNFSIGYNRAARIVEAMEAAGVVSTAGANGNREVLAPKPE</sequence>
<dbReference type="InterPro" id="IPR036388">
    <property type="entry name" value="WH-like_DNA-bd_sf"/>
</dbReference>
<dbReference type="Gene3D" id="3.40.50.300">
    <property type="entry name" value="P-loop containing nucleotide triphosphate hydrolases"/>
    <property type="match status" value="1"/>
</dbReference>
<keyword evidence="4" id="KW-1003">Cell membrane</keyword>
<comment type="subcellular location">
    <subcellularLocation>
        <location evidence="1">Cell membrane</location>
        <topology evidence="1">Multi-pass membrane protein</topology>
    </subcellularLocation>
</comment>
<dbReference type="SMART" id="SM00843">
    <property type="entry name" value="Ftsk_gamma"/>
    <property type="match status" value="1"/>
</dbReference>
<evidence type="ECO:0000256" key="5">
    <source>
        <dbReference type="ARBA" id="ARBA00022618"/>
    </source>
</evidence>
<evidence type="ECO:0000256" key="1">
    <source>
        <dbReference type="ARBA" id="ARBA00004651"/>
    </source>
</evidence>
<feature type="region of interest" description="Disordered" evidence="15">
    <location>
        <begin position="770"/>
        <end position="790"/>
    </location>
</feature>
<keyword evidence="11" id="KW-0238">DNA-binding</keyword>
<keyword evidence="7 14" id="KW-0547">Nucleotide-binding</keyword>
<dbReference type="PANTHER" id="PTHR22683:SF41">
    <property type="entry name" value="DNA TRANSLOCASE FTSK"/>
    <property type="match status" value="1"/>
</dbReference>
<dbReference type="PANTHER" id="PTHR22683">
    <property type="entry name" value="SPORULATION PROTEIN RELATED"/>
    <property type="match status" value="1"/>
</dbReference>
<keyword evidence="8" id="KW-0159">Chromosome partition</keyword>
<dbReference type="InterPro" id="IPR027417">
    <property type="entry name" value="P-loop_NTPase"/>
</dbReference>
<dbReference type="SUPFAM" id="SSF52540">
    <property type="entry name" value="P-loop containing nucleoside triphosphate hydrolases"/>
    <property type="match status" value="1"/>
</dbReference>
<comment type="caution">
    <text evidence="18">The sequence shown here is derived from an EMBL/GenBank/DDBJ whole genome shotgun (WGS) entry which is preliminary data.</text>
</comment>
<keyword evidence="10 16" id="KW-1133">Transmembrane helix</keyword>
<protein>
    <recommendedName>
        <fullName evidence="3">DNA translocase FtsK</fullName>
    </recommendedName>
</protein>
<evidence type="ECO:0000256" key="4">
    <source>
        <dbReference type="ARBA" id="ARBA00022475"/>
    </source>
</evidence>